<gene>
    <name evidence="2" type="ORF">NAES01612_LOCUS16510</name>
</gene>
<proteinExistence type="predicted"/>
<evidence type="ECO:0000256" key="1">
    <source>
        <dbReference type="SAM" id="MobiDB-lite"/>
    </source>
</evidence>
<accession>A0A7S4L7D5</accession>
<protein>
    <submittedName>
        <fullName evidence="2">Uncharacterized protein</fullName>
    </submittedName>
</protein>
<organism evidence="2">
    <name type="scientific">Paramoeba aestuarina</name>
    <dbReference type="NCBI Taxonomy" id="180227"/>
    <lineage>
        <taxon>Eukaryota</taxon>
        <taxon>Amoebozoa</taxon>
        <taxon>Discosea</taxon>
        <taxon>Flabellinia</taxon>
        <taxon>Dactylopodida</taxon>
        <taxon>Paramoebidae</taxon>
        <taxon>Paramoeba</taxon>
    </lineage>
</organism>
<dbReference type="Gene3D" id="3.40.50.300">
    <property type="entry name" value="P-loop containing nucleotide triphosphate hydrolases"/>
    <property type="match status" value="1"/>
</dbReference>
<sequence>MIEFTNTMESVLDYPVPNVAPFLLAAFPEAKMVFSCRDYKTWKISRCYGHRRNSHPMMEFLGGKWMDICKLESLIGWQLYTSHTLLISSLGDKDSQMISDIFERKIYWCENAEKRFRSFAPALFEIERHGPSRLFPINNHLGFEFCSNWTAIREEELKKQQIPQTHQQHQQQLQQEQEQEQQQHQQQEQEQHQLFQHLQQLQEQLQLQQQNNHES</sequence>
<dbReference type="EMBL" id="HBKR01025197">
    <property type="protein sequence ID" value="CAE2317271.1"/>
    <property type="molecule type" value="Transcribed_RNA"/>
</dbReference>
<reference evidence="2" key="1">
    <citation type="submission" date="2021-01" db="EMBL/GenBank/DDBJ databases">
        <authorList>
            <person name="Corre E."/>
            <person name="Pelletier E."/>
            <person name="Niang G."/>
            <person name="Scheremetjew M."/>
            <person name="Finn R."/>
            <person name="Kale V."/>
            <person name="Holt S."/>
            <person name="Cochrane G."/>
            <person name="Meng A."/>
            <person name="Brown T."/>
            <person name="Cohen L."/>
        </authorList>
    </citation>
    <scope>NUCLEOTIDE SEQUENCE</scope>
    <source>
        <strain evidence="2">SoJaBio B1-5/56/2</strain>
    </source>
</reference>
<dbReference type="AlphaFoldDB" id="A0A7S4L7D5"/>
<dbReference type="InterPro" id="IPR027417">
    <property type="entry name" value="P-loop_NTPase"/>
</dbReference>
<feature type="region of interest" description="Disordered" evidence="1">
    <location>
        <begin position="160"/>
        <end position="193"/>
    </location>
</feature>
<dbReference type="Pfam" id="PF17784">
    <property type="entry name" value="Sulfotransfer_4"/>
    <property type="match status" value="1"/>
</dbReference>
<name>A0A7S4L7D5_9EUKA</name>
<evidence type="ECO:0000313" key="2">
    <source>
        <dbReference type="EMBL" id="CAE2317271.1"/>
    </source>
</evidence>
<dbReference type="InterPro" id="IPR040632">
    <property type="entry name" value="Sulfotransfer_4"/>
</dbReference>